<dbReference type="Gene3D" id="2.40.70.10">
    <property type="entry name" value="Acid Proteases"/>
    <property type="match status" value="1"/>
</dbReference>
<dbReference type="GO" id="GO:0003676">
    <property type="term" value="F:nucleic acid binding"/>
    <property type="evidence" value="ECO:0007669"/>
    <property type="project" value="InterPro"/>
</dbReference>
<keyword evidence="1" id="KW-0863">Zinc-finger</keyword>
<sequence length="574" mass="65393">MLVDGLLHHELEGRVNRLVEEVEELAINVAEATDRMEASTKSSTFPLSRNDNAADDSIHEEDRNVNVNNGQRGCSYKDFVACKPKEFDGLDKRLRSRIGMTWEDFKALMKEEYYPSNKMQKLETKFWNYVVVGAGHSAYTDRFHELDRLVPHLNAILKDEVVRNIYLKRSGKRRGDGRELSKERNVKGDNKKARTGKVFAIITNPVKKEYTGSTPKCTNCPSYYYPETPCRICTNCNCLGHFARDCRVRPKMATLQNAKNPTAAREACYECGGTDHYKSSCTRLNRAPGQGENRPNQAMAIKEGHGHGNNGNLARGRAFMMGAEEPCQDPNIVTGTFSLNNHYATMLFDSGADYSFVFTTFMHLLDIKPNSLGFSYEIKIASRQLVEINKVIRGCKLEIEGHTFDIDLISFEHGSFDVIIGMDWLSRHKAEIFCHERVVQIQLSHGEILRVYEERPEEKVFPDDLSGLPPSLEVEFHIKLIPRAMPVAKSPYRLAPTKMEELSNQLKELQDKGFIRPSLSPWGAPVLSVTKKDSSFRMCIDYRELNKLTIKNHYPLPRIDVNSINYKDHDTSPR</sequence>
<protein>
    <recommendedName>
        <fullName evidence="4">CCHC-type domain-containing protein</fullName>
    </recommendedName>
</protein>
<dbReference type="InterPro" id="IPR021109">
    <property type="entry name" value="Peptidase_aspartic_dom_sf"/>
</dbReference>
<dbReference type="GO" id="GO:0008270">
    <property type="term" value="F:zinc ion binding"/>
    <property type="evidence" value="ECO:0007669"/>
    <property type="project" value="UniProtKB-KW"/>
</dbReference>
<dbReference type="PANTHER" id="PTHR15503:SF45">
    <property type="entry name" value="RNA-DIRECTED DNA POLYMERASE HOMOLOG"/>
    <property type="match status" value="1"/>
</dbReference>
<dbReference type="InterPro" id="IPR043502">
    <property type="entry name" value="DNA/RNA_pol_sf"/>
</dbReference>
<feature type="domain" description="CCHC-type" evidence="4">
    <location>
        <begin position="233"/>
        <end position="247"/>
    </location>
</feature>
<feature type="coiled-coil region" evidence="2">
    <location>
        <begin position="8"/>
        <end position="35"/>
    </location>
</feature>
<evidence type="ECO:0000256" key="3">
    <source>
        <dbReference type="SAM" id="MobiDB-lite"/>
    </source>
</evidence>
<reference evidence="5" key="1">
    <citation type="journal article" date="2019" name="Sci. Rep.">
        <title>Draft genome of Tanacetum cinerariifolium, the natural source of mosquito coil.</title>
        <authorList>
            <person name="Yamashiro T."/>
            <person name="Shiraishi A."/>
            <person name="Satake H."/>
            <person name="Nakayama K."/>
        </authorList>
    </citation>
    <scope>NUCLEOTIDE SEQUENCE</scope>
</reference>
<keyword evidence="1" id="KW-0862">Zinc</keyword>
<evidence type="ECO:0000313" key="5">
    <source>
        <dbReference type="EMBL" id="GFA27900.1"/>
    </source>
</evidence>
<dbReference type="PANTHER" id="PTHR15503">
    <property type="entry name" value="LDOC1 RELATED"/>
    <property type="match status" value="1"/>
</dbReference>
<dbReference type="Pfam" id="PF03732">
    <property type="entry name" value="Retrotrans_gag"/>
    <property type="match status" value="1"/>
</dbReference>
<dbReference type="Gene3D" id="4.10.60.10">
    <property type="entry name" value="Zinc finger, CCHC-type"/>
    <property type="match status" value="1"/>
</dbReference>
<dbReference type="InterPro" id="IPR005162">
    <property type="entry name" value="Retrotrans_gag_dom"/>
</dbReference>
<dbReference type="SUPFAM" id="SSF56672">
    <property type="entry name" value="DNA/RNA polymerases"/>
    <property type="match status" value="1"/>
</dbReference>
<dbReference type="PROSITE" id="PS50158">
    <property type="entry name" value="ZF_CCHC"/>
    <property type="match status" value="1"/>
</dbReference>
<gene>
    <name evidence="5" type="ORF">Tci_599872</name>
</gene>
<feature type="region of interest" description="Disordered" evidence="3">
    <location>
        <begin position="285"/>
        <end position="308"/>
    </location>
</feature>
<proteinExistence type="predicted"/>
<organism evidence="5">
    <name type="scientific">Tanacetum cinerariifolium</name>
    <name type="common">Dalmatian daisy</name>
    <name type="synonym">Chrysanthemum cinerariifolium</name>
    <dbReference type="NCBI Taxonomy" id="118510"/>
    <lineage>
        <taxon>Eukaryota</taxon>
        <taxon>Viridiplantae</taxon>
        <taxon>Streptophyta</taxon>
        <taxon>Embryophyta</taxon>
        <taxon>Tracheophyta</taxon>
        <taxon>Spermatophyta</taxon>
        <taxon>Magnoliopsida</taxon>
        <taxon>eudicotyledons</taxon>
        <taxon>Gunneridae</taxon>
        <taxon>Pentapetalae</taxon>
        <taxon>asterids</taxon>
        <taxon>campanulids</taxon>
        <taxon>Asterales</taxon>
        <taxon>Asteraceae</taxon>
        <taxon>Asteroideae</taxon>
        <taxon>Anthemideae</taxon>
        <taxon>Anthemidinae</taxon>
        <taxon>Tanacetum</taxon>
    </lineage>
</organism>
<dbReference type="SUPFAM" id="SSF50630">
    <property type="entry name" value="Acid proteases"/>
    <property type="match status" value="1"/>
</dbReference>
<accession>A0A699JDB4</accession>
<comment type="caution">
    <text evidence="5">The sequence shown here is derived from an EMBL/GenBank/DDBJ whole genome shotgun (WGS) entry which is preliminary data.</text>
</comment>
<feature type="region of interest" description="Disordered" evidence="3">
    <location>
        <begin position="37"/>
        <end position="66"/>
    </location>
</feature>
<evidence type="ECO:0000256" key="2">
    <source>
        <dbReference type="SAM" id="Coils"/>
    </source>
</evidence>
<dbReference type="SMART" id="SM00343">
    <property type="entry name" value="ZnF_C2HC"/>
    <property type="match status" value="2"/>
</dbReference>
<dbReference type="CDD" id="cd00303">
    <property type="entry name" value="retropepsin_like"/>
    <property type="match status" value="1"/>
</dbReference>
<dbReference type="EMBL" id="BKCJ010397231">
    <property type="protein sequence ID" value="GFA27900.1"/>
    <property type="molecule type" value="Genomic_DNA"/>
</dbReference>
<evidence type="ECO:0000259" key="4">
    <source>
        <dbReference type="PROSITE" id="PS50158"/>
    </source>
</evidence>
<dbReference type="SUPFAM" id="SSF57756">
    <property type="entry name" value="Retrovirus zinc finger-like domains"/>
    <property type="match status" value="1"/>
</dbReference>
<dbReference type="InterPro" id="IPR001878">
    <property type="entry name" value="Znf_CCHC"/>
</dbReference>
<dbReference type="AlphaFoldDB" id="A0A699JDB4"/>
<keyword evidence="2" id="KW-0175">Coiled coil</keyword>
<dbReference type="Pfam" id="PF08284">
    <property type="entry name" value="RVP_2"/>
    <property type="match status" value="1"/>
</dbReference>
<dbReference type="InterPro" id="IPR032567">
    <property type="entry name" value="RTL1-rel"/>
</dbReference>
<name>A0A699JDB4_TANCI</name>
<evidence type="ECO:0000256" key="1">
    <source>
        <dbReference type="PROSITE-ProRule" id="PRU00047"/>
    </source>
</evidence>
<dbReference type="InterPro" id="IPR036875">
    <property type="entry name" value="Znf_CCHC_sf"/>
</dbReference>
<dbReference type="Gene3D" id="3.10.10.10">
    <property type="entry name" value="HIV Type 1 Reverse Transcriptase, subunit A, domain 1"/>
    <property type="match status" value="1"/>
</dbReference>
<feature type="compositionally biased region" description="Polar residues" evidence="3">
    <location>
        <begin position="39"/>
        <end position="51"/>
    </location>
</feature>
<keyword evidence="1" id="KW-0479">Metal-binding</keyword>